<organism evidence="2">
    <name type="scientific">Lepeophtheirus salmonis</name>
    <name type="common">Salmon louse</name>
    <name type="synonym">Caligus salmonis</name>
    <dbReference type="NCBI Taxonomy" id="72036"/>
    <lineage>
        <taxon>Eukaryota</taxon>
        <taxon>Metazoa</taxon>
        <taxon>Ecdysozoa</taxon>
        <taxon>Arthropoda</taxon>
        <taxon>Crustacea</taxon>
        <taxon>Multicrustacea</taxon>
        <taxon>Hexanauplia</taxon>
        <taxon>Copepoda</taxon>
        <taxon>Siphonostomatoida</taxon>
        <taxon>Caligidae</taxon>
        <taxon>Lepeophtheirus</taxon>
    </lineage>
</organism>
<sequence length="22" mass="2681">MPKPRNYIIRSESNTPHIYNHL</sequence>
<name>A0A0K2TZR5_LEPSM</name>
<proteinExistence type="predicted"/>
<accession>A0A0K2TZR5</accession>
<feature type="region of interest" description="Disordered" evidence="1">
    <location>
        <begin position="1"/>
        <end position="22"/>
    </location>
</feature>
<evidence type="ECO:0000313" key="2">
    <source>
        <dbReference type="EMBL" id="CDW30856.1"/>
    </source>
</evidence>
<feature type="compositionally biased region" description="Polar residues" evidence="1">
    <location>
        <begin position="11"/>
        <end position="22"/>
    </location>
</feature>
<reference evidence="2" key="1">
    <citation type="submission" date="2014-05" db="EMBL/GenBank/DDBJ databases">
        <authorList>
            <person name="Chronopoulou M."/>
        </authorList>
    </citation>
    <scope>NUCLEOTIDE SEQUENCE</scope>
    <source>
        <tissue evidence="2">Whole organism</tissue>
    </source>
</reference>
<dbReference type="EMBL" id="HACA01013495">
    <property type="protein sequence ID" value="CDW30856.1"/>
    <property type="molecule type" value="Transcribed_RNA"/>
</dbReference>
<evidence type="ECO:0000256" key="1">
    <source>
        <dbReference type="SAM" id="MobiDB-lite"/>
    </source>
</evidence>
<protein>
    <submittedName>
        <fullName evidence="2">Uncharacterized protein</fullName>
    </submittedName>
</protein>
<dbReference type="AlphaFoldDB" id="A0A0K2TZR5"/>